<gene>
    <name evidence="1" type="ORF">D917_03336</name>
</gene>
<evidence type="ECO:0000313" key="1">
    <source>
        <dbReference type="EMBL" id="OUC41482.1"/>
    </source>
</evidence>
<dbReference type="AlphaFoldDB" id="A0A1Y3E8N0"/>
<organism evidence="1 2">
    <name type="scientific">Trichinella nativa</name>
    <dbReference type="NCBI Taxonomy" id="6335"/>
    <lineage>
        <taxon>Eukaryota</taxon>
        <taxon>Metazoa</taxon>
        <taxon>Ecdysozoa</taxon>
        <taxon>Nematoda</taxon>
        <taxon>Enoplea</taxon>
        <taxon>Dorylaimia</taxon>
        <taxon>Trichinellida</taxon>
        <taxon>Trichinellidae</taxon>
        <taxon>Trichinella</taxon>
    </lineage>
</organism>
<dbReference type="Proteomes" id="UP000243006">
    <property type="component" value="Unassembled WGS sequence"/>
</dbReference>
<dbReference type="EMBL" id="LVZM01021364">
    <property type="protein sequence ID" value="OUC41482.1"/>
    <property type="molecule type" value="Genomic_DNA"/>
</dbReference>
<proteinExistence type="predicted"/>
<protein>
    <submittedName>
        <fullName evidence="1">Uncharacterized protein</fullName>
    </submittedName>
</protein>
<sequence length="70" mass="8223">MTNTNSTLNCEVYCIASYQLQLYQVIIAHWMSGSGQMRRREAFLFKVVVGWLGNGNRRKRKQSYKSRPLH</sequence>
<name>A0A1Y3E8N0_9BILA</name>
<reference evidence="1 2" key="1">
    <citation type="submission" date="2015-04" db="EMBL/GenBank/DDBJ databases">
        <title>Draft genome of the roundworm Trichinella nativa.</title>
        <authorList>
            <person name="Mitreva M."/>
        </authorList>
    </citation>
    <scope>NUCLEOTIDE SEQUENCE [LARGE SCALE GENOMIC DNA]</scope>
    <source>
        <strain evidence="1 2">ISS45</strain>
    </source>
</reference>
<accession>A0A1Y3E8N0</accession>
<evidence type="ECO:0000313" key="2">
    <source>
        <dbReference type="Proteomes" id="UP000243006"/>
    </source>
</evidence>
<comment type="caution">
    <text evidence="1">The sequence shown here is derived from an EMBL/GenBank/DDBJ whole genome shotgun (WGS) entry which is preliminary data.</text>
</comment>